<dbReference type="InterPro" id="IPR020848">
    <property type="entry name" value="AP_endonuclease_F1_CS"/>
</dbReference>
<dbReference type="PROSITE" id="PS00727">
    <property type="entry name" value="AP_NUCLEASE_F1_2"/>
    <property type="match status" value="1"/>
</dbReference>
<keyword evidence="3 7" id="KW-0479">Metal-binding</keyword>
<feature type="active site" description="Proton acceptor" evidence="6">
    <location>
        <position position="248"/>
    </location>
</feature>
<dbReference type="Pfam" id="PF03372">
    <property type="entry name" value="Exo_endo_phos"/>
    <property type="match status" value="1"/>
</dbReference>
<evidence type="ECO:0000256" key="6">
    <source>
        <dbReference type="PIRSR" id="PIRSR604808-1"/>
    </source>
</evidence>
<feature type="active site" evidence="6">
    <location>
        <position position="106"/>
    </location>
</feature>
<reference evidence="11 12" key="1">
    <citation type="submission" date="2018-05" db="EMBL/GenBank/DDBJ databases">
        <title>Genomic Encyclopedia of Type Strains, Phase IV (KMG-IV): sequencing the most valuable type-strain genomes for metagenomic binning, comparative biology and taxonomic classification.</title>
        <authorList>
            <person name="Goeker M."/>
        </authorList>
    </citation>
    <scope>NUCLEOTIDE SEQUENCE [LARGE SCALE GENOMIC DNA]</scope>
    <source>
        <strain evidence="11 12">DSM 29661</strain>
    </source>
</reference>
<comment type="similarity">
    <text evidence="2">Belongs to the DNA repair enzymes AP/ExoA family.</text>
</comment>
<feature type="region of interest" description="Disordered" evidence="9">
    <location>
        <begin position="237"/>
        <end position="256"/>
    </location>
</feature>
<dbReference type="OrthoDB" id="9803914at2"/>
<organism evidence="11 12">
    <name type="scientific">Rivihabitans pingtungensis</name>
    <dbReference type="NCBI Taxonomy" id="1054498"/>
    <lineage>
        <taxon>Bacteria</taxon>
        <taxon>Pseudomonadati</taxon>
        <taxon>Pseudomonadota</taxon>
        <taxon>Betaproteobacteria</taxon>
        <taxon>Neisseriales</taxon>
        <taxon>Aquaspirillaceae</taxon>
        <taxon>Rivihabitans</taxon>
    </lineage>
</organism>
<evidence type="ECO:0000256" key="1">
    <source>
        <dbReference type="ARBA" id="ARBA00001936"/>
    </source>
</evidence>
<name>A0A318L2U0_9NEIS</name>
<dbReference type="NCBIfam" id="TIGR00195">
    <property type="entry name" value="exoDNase_III"/>
    <property type="match status" value="1"/>
</dbReference>
<dbReference type="Proteomes" id="UP000247555">
    <property type="component" value="Unassembled WGS sequence"/>
</dbReference>
<dbReference type="SUPFAM" id="SSF56219">
    <property type="entry name" value="DNase I-like"/>
    <property type="match status" value="1"/>
</dbReference>
<feature type="site" description="Transition state stabilizer" evidence="8">
    <location>
        <position position="149"/>
    </location>
</feature>
<keyword evidence="5 7" id="KW-0460">Magnesium</keyword>
<evidence type="ECO:0000256" key="4">
    <source>
        <dbReference type="ARBA" id="ARBA00022801"/>
    </source>
</evidence>
<dbReference type="Gene3D" id="3.60.10.10">
    <property type="entry name" value="Endonuclease/exonuclease/phosphatase"/>
    <property type="match status" value="1"/>
</dbReference>
<feature type="binding site" evidence="7">
    <location>
        <position position="248"/>
    </location>
    <ligand>
        <name>Mg(2+)</name>
        <dbReference type="ChEBI" id="CHEBI:18420"/>
        <label>1</label>
    </ligand>
</feature>
<evidence type="ECO:0000313" key="12">
    <source>
        <dbReference type="Proteomes" id="UP000247555"/>
    </source>
</evidence>
<dbReference type="EMBL" id="QJKI01000005">
    <property type="protein sequence ID" value="PXX79833.1"/>
    <property type="molecule type" value="Genomic_DNA"/>
</dbReference>
<feature type="site" description="Important for catalytic activity" evidence="8">
    <location>
        <position position="218"/>
    </location>
</feature>
<evidence type="ECO:0000256" key="7">
    <source>
        <dbReference type="PIRSR" id="PIRSR604808-2"/>
    </source>
</evidence>
<evidence type="ECO:0000259" key="10">
    <source>
        <dbReference type="Pfam" id="PF03372"/>
    </source>
</evidence>
<comment type="cofactor">
    <cofactor evidence="7">
        <name>Mg(2+)</name>
        <dbReference type="ChEBI" id="CHEBI:18420"/>
    </cofactor>
    <cofactor evidence="7">
        <name>Mn(2+)</name>
        <dbReference type="ChEBI" id="CHEBI:29035"/>
    </cofactor>
    <text evidence="7">Probably binds two magnesium or manganese ions per subunit.</text>
</comment>
<dbReference type="InterPro" id="IPR036691">
    <property type="entry name" value="Endo/exonu/phosph_ase_sf"/>
</dbReference>
<feature type="site" description="Interaction with DNA substrate" evidence="8">
    <location>
        <position position="248"/>
    </location>
</feature>
<dbReference type="PANTHER" id="PTHR43250:SF2">
    <property type="entry name" value="EXODEOXYRIBONUCLEASE III"/>
    <property type="match status" value="1"/>
</dbReference>
<evidence type="ECO:0000256" key="5">
    <source>
        <dbReference type="ARBA" id="ARBA00022842"/>
    </source>
</evidence>
<dbReference type="PANTHER" id="PTHR43250">
    <property type="entry name" value="EXODEOXYRIBONUCLEASE III"/>
    <property type="match status" value="1"/>
</dbReference>
<keyword evidence="12" id="KW-1185">Reference proteome</keyword>
<dbReference type="AlphaFoldDB" id="A0A318L2U0"/>
<sequence length="256" mass="28889">MQLATWNVNSLKVRLPQVLDWLAANPVDVLCLQELKQEDHAFPLEALAAAGYRAEFAGQKTYNGVAIVYRDTLTATEVIKDIPDYDDPQRRVIAASFGELRVVCAYFVNGEAVDSDKYTYKLTWLGKLERYLADSLARWPQLALLGDFNIAPDDRDVYDPAGWAGKVLCSESERAAFQRLVAMGLADSYRHFHADGGQYSWWDYRAAMFRRNLGLRIDHILLSPPLLARAQSCEIDRAPRKNERPSDHTPVVVTLG</sequence>
<dbReference type="NCBIfam" id="TIGR00633">
    <property type="entry name" value="xth"/>
    <property type="match status" value="1"/>
</dbReference>
<dbReference type="CDD" id="cd09086">
    <property type="entry name" value="ExoIII-like_AP-endo"/>
    <property type="match status" value="1"/>
</dbReference>
<feature type="binding site" evidence="7">
    <location>
        <position position="247"/>
    </location>
    <ligand>
        <name>Mg(2+)</name>
        <dbReference type="ChEBI" id="CHEBI:18420"/>
        <label>1</label>
    </ligand>
</feature>
<accession>A0A318L2U0</accession>
<dbReference type="InterPro" id="IPR004808">
    <property type="entry name" value="AP_endonuc_1"/>
</dbReference>
<dbReference type="GO" id="GO:0008311">
    <property type="term" value="F:double-stranded DNA 3'-5' DNA exonuclease activity"/>
    <property type="evidence" value="ECO:0007669"/>
    <property type="project" value="InterPro"/>
</dbReference>
<dbReference type="PROSITE" id="PS51435">
    <property type="entry name" value="AP_NUCLEASE_F1_4"/>
    <property type="match status" value="1"/>
</dbReference>
<comment type="cofactor">
    <cofactor evidence="1">
        <name>Mn(2+)</name>
        <dbReference type="ChEBI" id="CHEBI:29035"/>
    </cofactor>
</comment>
<feature type="binding site" evidence="7">
    <location>
        <position position="147"/>
    </location>
    <ligand>
        <name>Mg(2+)</name>
        <dbReference type="ChEBI" id="CHEBI:18420"/>
        <label>1</label>
    </ligand>
</feature>
<dbReference type="InterPro" id="IPR005135">
    <property type="entry name" value="Endo/exonuclease/phosphatase"/>
</dbReference>
<keyword evidence="7" id="KW-0464">Manganese</keyword>
<evidence type="ECO:0000313" key="11">
    <source>
        <dbReference type="EMBL" id="PXX79833.1"/>
    </source>
</evidence>
<feature type="binding site" evidence="7">
    <location>
        <position position="7"/>
    </location>
    <ligand>
        <name>Mg(2+)</name>
        <dbReference type="ChEBI" id="CHEBI:18420"/>
        <label>1</label>
    </ligand>
</feature>
<protein>
    <submittedName>
        <fullName evidence="11">Exodeoxyribonuclease III</fullName>
    </submittedName>
</protein>
<dbReference type="PROSITE" id="PS00728">
    <property type="entry name" value="AP_NUCLEASE_F1_3"/>
    <property type="match status" value="1"/>
</dbReference>
<evidence type="ECO:0000256" key="9">
    <source>
        <dbReference type="SAM" id="MobiDB-lite"/>
    </source>
</evidence>
<comment type="caution">
    <text evidence="11">The sequence shown here is derived from an EMBL/GenBank/DDBJ whole genome shotgun (WGS) entry which is preliminary data.</text>
</comment>
<feature type="binding site" evidence="7">
    <location>
        <position position="34"/>
    </location>
    <ligand>
        <name>Mg(2+)</name>
        <dbReference type="ChEBI" id="CHEBI:18420"/>
        <label>1</label>
    </ligand>
</feature>
<dbReference type="GO" id="GO:0004519">
    <property type="term" value="F:endonuclease activity"/>
    <property type="evidence" value="ECO:0007669"/>
    <property type="project" value="InterPro"/>
</dbReference>
<dbReference type="GO" id="GO:0003677">
    <property type="term" value="F:DNA binding"/>
    <property type="evidence" value="ECO:0007669"/>
    <property type="project" value="InterPro"/>
</dbReference>
<evidence type="ECO:0000256" key="2">
    <source>
        <dbReference type="ARBA" id="ARBA00007092"/>
    </source>
</evidence>
<dbReference type="RefSeq" id="WP_110390135.1">
    <property type="nucleotide sequence ID" value="NZ_QJKI01000005.1"/>
</dbReference>
<evidence type="ECO:0000256" key="3">
    <source>
        <dbReference type="ARBA" id="ARBA00022723"/>
    </source>
</evidence>
<gene>
    <name evidence="11" type="ORF">DFR34_10531</name>
</gene>
<feature type="domain" description="Endonuclease/exonuclease/phosphatase" evidence="10">
    <location>
        <begin position="4"/>
        <end position="248"/>
    </location>
</feature>
<dbReference type="InterPro" id="IPR037493">
    <property type="entry name" value="ExoIII-like"/>
</dbReference>
<proteinExistence type="inferred from homology"/>
<feature type="compositionally biased region" description="Basic and acidic residues" evidence="9">
    <location>
        <begin position="237"/>
        <end position="247"/>
    </location>
</feature>
<feature type="binding site" evidence="7">
    <location>
        <position position="149"/>
    </location>
    <ligand>
        <name>Mg(2+)</name>
        <dbReference type="ChEBI" id="CHEBI:18420"/>
        <label>1</label>
    </ligand>
</feature>
<dbReference type="GO" id="GO:0006281">
    <property type="term" value="P:DNA repair"/>
    <property type="evidence" value="ECO:0007669"/>
    <property type="project" value="InterPro"/>
</dbReference>
<evidence type="ECO:0000256" key="8">
    <source>
        <dbReference type="PIRSR" id="PIRSR604808-3"/>
    </source>
</evidence>
<keyword evidence="4" id="KW-0378">Hydrolase</keyword>
<dbReference type="GO" id="GO:0046872">
    <property type="term" value="F:metal ion binding"/>
    <property type="evidence" value="ECO:0007669"/>
    <property type="project" value="UniProtKB-KW"/>
</dbReference>
<feature type="active site" description="Proton donor/acceptor" evidence="6">
    <location>
        <position position="147"/>
    </location>
</feature>